<comment type="caution">
    <text evidence="1">The sequence shown here is derived from an EMBL/GenBank/DDBJ whole genome shotgun (WGS) entry which is preliminary data.</text>
</comment>
<evidence type="ECO:0000313" key="1">
    <source>
        <dbReference type="EMBL" id="EEX21893.1"/>
    </source>
</evidence>
<organism evidence="1 2">
    <name type="scientific">Blautia hansenii DSM 20583</name>
    <dbReference type="NCBI Taxonomy" id="537007"/>
    <lineage>
        <taxon>Bacteria</taxon>
        <taxon>Bacillati</taxon>
        <taxon>Bacillota</taxon>
        <taxon>Clostridia</taxon>
        <taxon>Lachnospirales</taxon>
        <taxon>Lachnospiraceae</taxon>
        <taxon>Blautia</taxon>
    </lineage>
</organism>
<name>C9L7Z8_BLAHA</name>
<dbReference type="STRING" id="537007.BLAHAN_05521"/>
<dbReference type="AlphaFoldDB" id="C9L7Z8"/>
<dbReference type="HOGENOM" id="CLU_060719_0_0_9"/>
<dbReference type="RefSeq" id="WP_003020801.1">
    <property type="nucleotide sequence ID" value="NZ_CP022413.2"/>
</dbReference>
<reference evidence="1" key="1">
    <citation type="submission" date="2009-09" db="EMBL/GenBank/DDBJ databases">
        <authorList>
            <person name="Weinstock G."/>
            <person name="Sodergren E."/>
            <person name="Clifton S."/>
            <person name="Fulton L."/>
            <person name="Fulton B."/>
            <person name="Courtney L."/>
            <person name="Fronick C."/>
            <person name="Harrison M."/>
            <person name="Strong C."/>
            <person name="Farmer C."/>
            <person name="Delahaunty K."/>
            <person name="Markovic C."/>
            <person name="Hall O."/>
            <person name="Minx P."/>
            <person name="Tomlinson C."/>
            <person name="Mitreva M."/>
            <person name="Nelson J."/>
            <person name="Hou S."/>
            <person name="Wollam A."/>
            <person name="Pepin K.H."/>
            <person name="Johnson M."/>
            <person name="Bhonagiri V."/>
            <person name="Nash W.E."/>
            <person name="Warren W."/>
            <person name="Chinwalla A."/>
            <person name="Mardis E.R."/>
            <person name="Wilson R.K."/>
        </authorList>
    </citation>
    <scope>NUCLEOTIDE SEQUENCE [LARGE SCALE GENOMIC DNA]</scope>
    <source>
        <strain evidence="1">DSM 20583</strain>
    </source>
</reference>
<dbReference type="EMBL" id="ABYU02000016">
    <property type="protein sequence ID" value="EEX21893.1"/>
    <property type="molecule type" value="Genomic_DNA"/>
</dbReference>
<dbReference type="KEGG" id="bhan:CGC63_09150"/>
<accession>C9L7Z8</accession>
<dbReference type="eggNOG" id="ENOG502Z9G9">
    <property type="taxonomic scope" value="Bacteria"/>
</dbReference>
<sequence length="235" mass="27907">MIKIENVVLPHEKQWETVIRGMRNPLNSWDKSDSEECRNIFCGDCDGECLPHTNGFIIGSNDLDLMKRLDKAGTEHRKFMRMITVYVDITAPLYWWKEFDTYKVGTVANSCSTMHKIAAKEFTLEDFSCEHLETISRLDEDGEEYKPYMLMKEMIKCLNACRKTFMETKNKTDWWQLIQLLPSSYNQKRTVMLNYEVLANMYHQRKKHKLDEWRTFCEWIKTLPCSELITGEENE</sequence>
<protein>
    <submittedName>
        <fullName evidence="1">Uncharacterized protein</fullName>
    </submittedName>
</protein>
<keyword evidence="2" id="KW-1185">Reference proteome</keyword>
<dbReference type="Proteomes" id="UP000003755">
    <property type="component" value="Unassembled WGS sequence"/>
</dbReference>
<gene>
    <name evidence="1" type="ORF">BLAHAN_05521</name>
</gene>
<proteinExistence type="predicted"/>
<evidence type="ECO:0000313" key="2">
    <source>
        <dbReference type="Proteomes" id="UP000003755"/>
    </source>
</evidence>